<organism evidence="1 2">
    <name type="scientific">Candidatus Woesebacteria bacterium GW2011_GWA1_44_23</name>
    <dbReference type="NCBI Taxonomy" id="1618558"/>
    <lineage>
        <taxon>Bacteria</taxon>
        <taxon>Candidatus Woeseibacteriota</taxon>
    </lineage>
</organism>
<evidence type="ECO:0000313" key="2">
    <source>
        <dbReference type="Proteomes" id="UP000034525"/>
    </source>
</evidence>
<comment type="caution">
    <text evidence="1">The sequence shown here is derived from an EMBL/GenBank/DDBJ whole genome shotgun (WGS) entry which is preliminary data.</text>
</comment>
<dbReference type="Gene3D" id="3.90.70.10">
    <property type="entry name" value="Cysteine proteinases"/>
    <property type="match status" value="1"/>
</dbReference>
<proteinExistence type="predicted"/>
<dbReference type="Proteomes" id="UP000034525">
    <property type="component" value="Unassembled WGS sequence"/>
</dbReference>
<evidence type="ECO:0008006" key="3">
    <source>
        <dbReference type="Google" id="ProtNLM"/>
    </source>
</evidence>
<dbReference type="EMBL" id="LCIL01000006">
    <property type="protein sequence ID" value="KKT54387.1"/>
    <property type="molecule type" value="Genomic_DNA"/>
</dbReference>
<protein>
    <recommendedName>
        <fullName evidence="3">Peptidase C39 domain-containing protein</fullName>
    </recommendedName>
</protein>
<dbReference type="AlphaFoldDB" id="A0A837I9B5"/>
<evidence type="ECO:0000313" key="1">
    <source>
        <dbReference type="EMBL" id="KKT54387.1"/>
    </source>
</evidence>
<accession>A0A837I9B5</accession>
<name>A0A837I9B5_9BACT</name>
<sequence length="221" mass="24940">MGQMEIEKNKAVRRVLRHLLALEDKVKGVAFPGMKRVRQIDAYSCGPAVISALFSFLGVQVSQRKIITSLRAQKKIKSLGLNISDLARATGAAGKGAFVFWKKSGAKISDLQTIINKYKFPVGVEWQGVFYEDEDEDNGHYGIVTEVDKSAGYLRMADSYSKFVGVDRRFRIKDFEKRWWDQNEVSVSGTSKKKTVTDHKMMFVITPKGVIWPRKLGMVKA</sequence>
<gene>
    <name evidence="1" type="ORF">UW47_C0006G0035</name>
</gene>
<reference evidence="1 2" key="1">
    <citation type="journal article" date="2015" name="Nature">
        <title>rRNA introns, odd ribosomes, and small enigmatic genomes across a large radiation of phyla.</title>
        <authorList>
            <person name="Brown C.T."/>
            <person name="Hug L.A."/>
            <person name="Thomas B.C."/>
            <person name="Sharon I."/>
            <person name="Castelle C.J."/>
            <person name="Singh A."/>
            <person name="Wilkins M.J."/>
            <person name="Williams K.H."/>
            <person name="Banfield J.F."/>
        </authorList>
    </citation>
    <scope>NUCLEOTIDE SEQUENCE [LARGE SCALE GENOMIC DNA]</scope>
</reference>